<dbReference type="EMBL" id="UINC01048624">
    <property type="protein sequence ID" value="SVB59379.1"/>
    <property type="molecule type" value="Genomic_DNA"/>
</dbReference>
<proteinExistence type="predicted"/>
<accession>A0A382F9P4</accession>
<reference evidence="1" key="1">
    <citation type="submission" date="2018-05" db="EMBL/GenBank/DDBJ databases">
        <authorList>
            <person name="Lanie J.A."/>
            <person name="Ng W.-L."/>
            <person name="Kazmierczak K.M."/>
            <person name="Andrzejewski T.M."/>
            <person name="Davidsen T.M."/>
            <person name="Wayne K.J."/>
            <person name="Tettelin H."/>
            <person name="Glass J.I."/>
            <person name="Rusch D."/>
            <person name="Podicherti R."/>
            <person name="Tsui H.-C.T."/>
            <person name="Winkler M.E."/>
        </authorList>
    </citation>
    <scope>NUCLEOTIDE SEQUENCE</scope>
</reference>
<name>A0A382F9P4_9ZZZZ</name>
<evidence type="ECO:0000313" key="1">
    <source>
        <dbReference type="EMBL" id="SVB59379.1"/>
    </source>
</evidence>
<sequence>MKKIFDELNEYLIPDVSKIIIYYLSTPIADDIYTLVNQKNELKYHRQLIGIYPKRVVISISLQNSLTYIEYQYKNDDNIYKISNLLSSKFFIQK</sequence>
<dbReference type="AlphaFoldDB" id="A0A382F9P4"/>
<gene>
    <name evidence="1" type="ORF">METZ01_LOCUS212233</name>
</gene>
<protein>
    <submittedName>
        <fullName evidence="1">Uncharacterized protein</fullName>
    </submittedName>
</protein>
<organism evidence="1">
    <name type="scientific">marine metagenome</name>
    <dbReference type="NCBI Taxonomy" id="408172"/>
    <lineage>
        <taxon>unclassified sequences</taxon>
        <taxon>metagenomes</taxon>
        <taxon>ecological metagenomes</taxon>
    </lineage>
</organism>